<evidence type="ECO:0000259" key="1">
    <source>
        <dbReference type="Pfam" id="PF13581"/>
    </source>
</evidence>
<accession>A0A9W6MNC7</accession>
<feature type="domain" description="Histidine kinase/HSP90-like ATPase" evidence="1">
    <location>
        <begin position="150"/>
        <end position="258"/>
    </location>
</feature>
<organism evidence="2 3">
    <name type="scientific">Maricaulis virginensis</name>
    <dbReference type="NCBI Taxonomy" id="144022"/>
    <lineage>
        <taxon>Bacteria</taxon>
        <taxon>Pseudomonadati</taxon>
        <taxon>Pseudomonadota</taxon>
        <taxon>Alphaproteobacteria</taxon>
        <taxon>Maricaulales</taxon>
        <taxon>Maricaulaceae</taxon>
        <taxon>Maricaulis</taxon>
    </lineage>
</organism>
<dbReference type="Gene3D" id="3.30.565.10">
    <property type="entry name" value="Histidine kinase-like ATPase, C-terminal domain"/>
    <property type="match status" value="1"/>
</dbReference>
<evidence type="ECO:0000313" key="2">
    <source>
        <dbReference type="EMBL" id="GLK51776.1"/>
    </source>
</evidence>
<reference evidence="2" key="2">
    <citation type="submission" date="2023-01" db="EMBL/GenBank/DDBJ databases">
        <authorList>
            <person name="Sun Q."/>
            <person name="Evtushenko L."/>
        </authorList>
    </citation>
    <scope>NUCLEOTIDE SEQUENCE</scope>
    <source>
        <strain evidence="2">VKM B-1513</strain>
    </source>
</reference>
<proteinExistence type="predicted"/>
<dbReference type="SUPFAM" id="SSF55874">
    <property type="entry name" value="ATPase domain of HSP90 chaperone/DNA topoisomerase II/histidine kinase"/>
    <property type="match status" value="1"/>
</dbReference>
<dbReference type="InterPro" id="IPR036890">
    <property type="entry name" value="HATPase_C_sf"/>
</dbReference>
<dbReference type="AlphaFoldDB" id="A0A9W6MNC7"/>
<dbReference type="EMBL" id="BSFE01000003">
    <property type="protein sequence ID" value="GLK51776.1"/>
    <property type="molecule type" value="Genomic_DNA"/>
</dbReference>
<reference evidence="2" key="1">
    <citation type="journal article" date="2014" name="Int. J. Syst. Evol. Microbiol.">
        <title>Complete genome sequence of Corynebacterium casei LMG S-19264T (=DSM 44701T), isolated from a smear-ripened cheese.</title>
        <authorList>
            <consortium name="US DOE Joint Genome Institute (JGI-PGF)"/>
            <person name="Walter F."/>
            <person name="Albersmeier A."/>
            <person name="Kalinowski J."/>
            <person name="Ruckert C."/>
        </authorList>
    </citation>
    <scope>NUCLEOTIDE SEQUENCE</scope>
    <source>
        <strain evidence="2">VKM B-1513</strain>
    </source>
</reference>
<evidence type="ECO:0000313" key="3">
    <source>
        <dbReference type="Proteomes" id="UP001143486"/>
    </source>
</evidence>
<keyword evidence="3" id="KW-1185">Reference proteome</keyword>
<protein>
    <recommendedName>
        <fullName evidence="1">Histidine kinase/HSP90-like ATPase domain-containing protein</fullName>
    </recommendedName>
</protein>
<dbReference type="CDD" id="cd16936">
    <property type="entry name" value="HATPase_RsbW-like"/>
    <property type="match status" value="1"/>
</dbReference>
<dbReference type="Proteomes" id="UP001143486">
    <property type="component" value="Unassembled WGS sequence"/>
</dbReference>
<gene>
    <name evidence="2" type="ORF">GCM10017621_12840</name>
</gene>
<dbReference type="Pfam" id="PF13581">
    <property type="entry name" value="HATPase_c_2"/>
    <property type="match status" value="1"/>
</dbReference>
<sequence>MKHRDDLIWMMVSDGPLARRLGDYLQGEPRGVLVGETALPERGEIGVVIADDAHLGALKAARLRAGEAMQSIFLTERADSQVQADFVLSRDTDFASLKSVFEAACDYREQVLELQADVARRKSAIGTIMSGQFVFRTLDEARNLSTMLALACPNSDAVVVGLQELMINAVEHGNLEITGAQKRDLLIAGTWREEVERRLADPAYAGRRVIVTFQRGARMIAFTIQDEGEGFDHEAFLTGPPAGGGYRGRGITLARTLSFSSLTYMGSGSVVEAVILLDGPAG</sequence>
<dbReference type="RefSeq" id="WP_271186142.1">
    <property type="nucleotide sequence ID" value="NZ_BSFE01000003.1"/>
</dbReference>
<name>A0A9W6MNC7_9PROT</name>
<comment type="caution">
    <text evidence="2">The sequence shown here is derived from an EMBL/GenBank/DDBJ whole genome shotgun (WGS) entry which is preliminary data.</text>
</comment>
<dbReference type="InterPro" id="IPR003594">
    <property type="entry name" value="HATPase_dom"/>
</dbReference>